<evidence type="ECO:0000256" key="4">
    <source>
        <dbReference type="ARBA" id="ARBA00022764"/>
    </source>
</evidence>
<organism evidence="10 11">
    <name type="scientific">Kangiella japonica</name>
    <dbReference type="NCBI Taxonomy" id="647384"/>
    <lineage>
        <taxon>Bacteria</taxon>
        <taxon>Pseudomonadati</taxon>
        <taxon>Pseudomonadota</taxon>
        <taxon>Gammaproteobacteria</taxon>
        <taxon>Kangiellales</taxon>
        <taxon>Kangiellaceae</taxon>
        <taxon>Kangiella</taxon>
    </lineage>
</organism>
<dbReference type="EMBL" id="BAAAFM010000003">
    <property type="protein sequence ID" value="GAA0208320.1"/>
    <property type="molecule type" value="Genomic_DNA"/>
</dbReference>
<sequence length="202" mass="22770">MYMKVKYILMLALASVLALGATSVGAAVKEGQDYKVLSGAEATSKPIVHEFFSYHCGACYSFEPMIQKWKKNDRPEGVKFEQVPLYMSRVPHLTYAFYVAEALDVSDKVHPAIFHEWHAEKNILSTKASLIPIFKKAGVSEEEFEKAYTSFGVNSKVQYAKKLARDLKIIKTPTVIVNKKYEVTSYNNLNELLGTFALENTK</sequence>
<evidence type="ECO:0000256" key="5">
    <source>
        <dbReference type="ARBA" id="ARBA00023157"/>
    </source>
</evidence>
<proteinExistence type="inferred from homology"/>
<evidence type="ECO:0000313" key="11">
    <source>
        <dbReference type="Proteomes" id="UP001501221"/>
    </source>
</evidence>
<feature type="chain" id="PRO_5045513853" description="Thiol:disulfide interchange protein" evidence="8">
    <location>
        <begin position="27"/>
        <end position="202"/>
    </location>
</feature>
<dbReference type="InterPro" id="IPR013766">
    <property type="entry name" value="Thioredoxin_domain"/>
</dbReference>
<dbReference type="Gene3D" id="3.40.30.10">
    <property type="entry name" value="Glutaredoxin"/>
    <property type="match status" value="1"/>
</dbReference>
<protein>
    <recommendedName>
        <fullName evidence="7">Thiol:disulfide interchange protein</fullName>
    </recommendedName>
</protein>
<dbReference type="InterPro" id="IPR001853">
    <property type="entry name" value="DSBA-like_thioredoxin_dom"/>
</dbReference>
<gene>
    <name evidence="10" type="ORF">GCM10009123_14740</name>
</gene>
<evidence type="ECO:0000256" key="1">
    <source>
        <dbReference type="ARBA" id="ARBA00004418"/>
    </source>
</evidence>
<evidence type="ECO:0000256" key="6">
    <source>
        <dbReference type="ARBA" id="ARBA00023284"/>
    </source>
</evidence>
<dbReference type="SUPFAM" id="SSF52833">
    <property type="entry name" value="Thioredoxin-like"/>
    <property type="match status" value="1"/>
</dbReference>
<comment type="subcellular location">
    <subcellularLocation>
        <location evidence="1 7">Periplasm</location>
    </subcellularLocation>
</comment>
<dbReference type="CDD" id="cd03019">
    <property type="entry name" value="DsbA_DsbA"/>
    <property type="match status" value="1"/>
</dbReference>
<evidence type="ECO:0000313" key="10">
    <source>
        <dbReference type="EMBL" id="GAA0208320.1"/>
    </source>
</evidence>
<keyword evidence="6" id="KW-0676">Redox-active center</keyword>
<comment type="similarity">
    <text evidence="2">Belongs to the thioredoxin family. DsbA subfamily.</text>
</comment>
<keyword evidence="3 8" id="KW-0732">Signal</keyword>
<evidence type="ECO:0000256" key="2">
    <source>
        <dbReference type="ARBA" id="ARBA00005791"/>
    </source>
</evidence>
<dbReference type="InterPro" id="IPR036249">
    <property type="entry name" value="Thioredoxin-like_sf"/>
</dbReference>
<dbReference type="PIRSF" id="PIRSF001488">
    <property type="entry name" value="Tdi_protein"/>
    <property type="match status" value="1"/>
</dbReference>
<name>A0ABP3CKB2_9GAMM</name>
<keyword evidence="4 7" id="KW-0574">Periplasm</keyword>
<dbReference type="PANTHER" id="PTHR35891">
    <property type="entry name" value="THIOL:DISULFIDE INTERCHANGE PROTEIN DSBA"/>
    <property type="match status" value="1"/>
</dbReference>
<dbReference type="Proteomes" id="UP001501221">
    <property type="component" value="Unassembled WGS sequence"/>
</dbReference>
<evidence type="ECO:0000259" key="9">
    <source>
        <dbReference type="PROSITE" id="PS51352"/>
    </source>
</evidence>
<feature type="domain" description="Thioredoxin" evidence="9">
    <location>
        <begin position="17"/>
        <end position="153"/>
    </location>
</feature>
<feature type="signal peptide" evidence="8">
    <location>
        <begin position="1"/>
        <end position="26"/>
    </location>
</feature>
<evidence type="ECO:0000256" key="7">
    <source>
        <dbReference type="PIRNR" id="PIRNR001488"/>
    </source>
</evidence>
<dbReference type="InterPro" id="IPR023205">
    <property type="entry name" value="DsbA/DsbL"/>
</dbReference>
<accession>A0ABP3CKB2</accession>
<reference evidence="11" key="1">
    <citation type="journal article" date="2019" name="Int. J. Syst. Evol. Microbiol.">
        <title>The Global Catalogue of Microorganisms (GCM) 10K type strain sequencing project: providing services to taxonomists for standard genome sequencing and annotation.</title>
        <authorList>
            <consortium name="The Broad Institute Genomics Platform"/>
            <consortium name="The Broad Institute Genome Sequencing Center for Infectious Disease"/>
            <person name="Wu L."/>
            <person name="Ma J."/>
        </authorList>
    </citation>
    <scope>NUCLEOTIDE SEQUENCE [LARGE SCALE GENOMIC DNA]</scope>
    <source>
        <strain evidence="11">JCM 16211</strain>
    </source>
</reference>
<comment type="caution">
    <text evidence="10">The sequence shown here is derived from an EMBL/GenBank/DDBJ whole genome shotgun (WGS) entry which is preliminary data.</text>
</comment>
<keyword evidence="5 7" id="KW-1015">Disulfide bond</keyword>
<dbReference type="PANTHER" id="PTHR35891:SF2">
    <property type="entry name" value="THIOL:DISULFIDE INTERCHANGE PROTEIN DSBA"/>
    <property type="match status" value="1"/>
</dbReference>
<evidence type="ECO:0000256" key="3">
    <source>
        <dbReference type="ARBA" id="ARBA00022729"/>
    </source>
</evidence>
<dbReference type="Pfam" id="PF01323">
    <property type="entry name" value="DSBA"/>
    <property type="match status" value="1"/>
</dbReference>
<keyword evidence="11" id="KW-1185">Reference proteome</keyword>
<dbReference type="PROSITE" id="PS51352">
    <property type="entry name" value="THIOREDOXIN_2"/>
    <property type="match status" value="1"/>
</dbReference>
<evidence type="ECO:0000256" key="8">
    <source>
        <dbReference type="SAM" id="SignalP"/>
    </source>
</evidence>
<dbReference type="InterPro" id="IPR050824">
    <property type="entry name" value="Thiol_disulfide_DsbA"/>
</dbReference>